<dbReference type="InterPro" id="IPR043502">
    <property type="entry name" value="DNA/RNA_pol_sf"/>
</dbReference>
<accession>A0AAW2JBB7</accession>
<dbReference type="AlphaFoldDB" id="A0AAW2JBB7"/>
<sequence length="643" mass="73721">MAQAKCDLQKIVEDKDLQIVQLMNKLEPTNAGESSHNHSSSPKHDGQEKQAYEELPMQQSVKKSSYSATSIALLSVQQLLEMIANTIKAQYGESTQNSPAYSKPYSKRIDTLRMLISYRPPKLQQFDGKDNPKQHIAHFIKTCNNAGTDGDHLVKQFVQSLKGNAFDWYVDLEPESIDRCDKMEREFLNRFYNTRRTVSMIANAKACIGDSSTFCKRSSLENFEDLDTRAHDIQLIITNHKTVFLIDDQTKDKKDLKRREKYTKANVKESMTIKTTSVKISSNDRKRSQNPDEAERVSDPKYCKYHRVVSHPIEIFVVKEKIMVIAKEGKIILDIEEMAGTNVASITTANNSMQEILPSKISIDQSLEEVHPRATPIENNDEILSKATKNEALTNGKHEISKPPYSPVFQNVVRSNDKEKQNQLKDHSPLLFKGRKQLNEARVKDLREIKTKLVTPITSLHPLISSDSPIPENQHRNMQGAFSQKAYHLLAKIRYDFSAPSRLNKLNPELTGEKIHGLTKAQHKLRNQDFRVVQPRIGLGATYRRAVQNIFDNMLHKKVECYVDDLVDKIKKREEHLADLQIVFNHLRKYNLQMNPLKCAFGITSGKFLHFIVRHRAIKVDPAKVDAIQKMPPPRNLKELRRL</sequence>
<gene>
    <name evidence="3" type="ORF">Scaly_2636200</name>
</gene>
<proteinExistence type="predicted"/>
<feature type="region of interest" description="Disordered" evidence="1">
    <location>
        <begin position="274"/>
        <end position="298"/>
    </location>
</feature>
<dbReference type="PANTHER" id="PTHR33437:SF2">
    <property type="entry name" value="OS06G0361200 PROTEIN"/>
    <property type="match status" value="1"/>
</dbReference>
<dbReference type="InterPro" id="IPR043128">
    <property type="entry name" value="Rev_trsase/Diguanyl_cyclase"/>
</dbReference>
<feature type="compositionally biased region" description="Polar residues" evidence="1">
    <location>
        <begin position="31"/>
        <end position="40"/>
    </location>
</feature>
<reference evidence="3" key="2">
    <citation type="journal article" date="2024" name="Plant">
        <title>Genomic evolution and insights into agronomic trait innovations of Sesamum species.</title>
        <authorList>
            <person name="Miao H."/>
            <person name="Wang L."/>
            <person name="Qu L."/>
            <person name="Liu H."/>
            <person name="Sun Y."/>
            <person name="Le M."/>
            <person name="Wang Q."/>
            <person name="Wei S."/>
            <person name="Zheng Y."/>
            <person name="Lin W."/>
            <person name="Duan Y."/>
            <person name="Cao H."/>
            <person name="Xiong S."/>
            <person name="Wang X."/>
            <person name="Wei L."/>
            <person name="Li C."/>
            <person name="Ma Q."/>
            <person name="Ju M."/>
            <person name="Zhao R."/>
            <person name="Li G."/>
            <person name="Mu C."/>
            <person name="Tian Q."/>
            <person name="Mei H."/>
            <person name="Zhang T."/>
            <person name="Gao T."/>
            <person name="Zhang H."/>
        </authorList>
    </citation>
    <scope>NUCLEOTIDE SEQUENCE</scope>
    <source>
        <strain evidence="3">KEN8</strain>
    </source>
</reference>
<dbReference type="SUPFAM" id="SSF56672">
    <property type="entry name" value="DNA/RNA polymerases"/>
    <property type="match status" value="1"/>
</dbReference>
<comment type="caution">
    <text evidence="3">The sequence shown here is derived from an EMBL/GenBank/DDBJ whole genome shotgun (WGS) entry which is preliminary data.</text>
</comment>
<dbReference type="PANTHER" id="PTHR33437">
    <property type="entry name" value="OS06G0361200 PROTEIN"/>
    <property type="match status" value="1"/>
</dbReference>
<protein>
    <recommendedName>
        <fullName evidence="2">Reverse transcriptase domain-containing protein</fullName>
    </recommendedName>
</protein>
<feature type="compositionally biased region" description="Basic and acidic residues" evidence="1">
    <location>
        <begin position="282"/>
        <end position="298"/>
    </location>
</feature>
<evidence type="ECO:0000256" key="1">
    <source>
        <dbReference type="SAM" id="MobiDB-lite"/>
    </source>
</evidence>
<evidence type="ECO:0000313" key="3">
    <source>
        <dbReference type="EMBL" id="KAL0291478.1"/>
    </source>
</evidence>
<reference evidence="3" key="1">
    <citation type="submission" date="2020-06" db="EMBL/GenBank/DDBJ databases">
        <authorList>
            <person name="Li T."/>
            <person name="Hu X."/>
            <person name="Zhang T."/>
            <person name="Song X."/>
            <person name="Zhang H."/>
            <person name="Dai N."/>
            <person name="Sheng W."/>
            <person name="Hou X."/>
            <person name="Wei L."/>
        </authorList>
    </citation>
    <scope>NUCLEOTIDE SEQUENCE</scope>
    <source>
        <strain evidence="3">KEN8</strain>
        <tissue evidence="3">Leaf</tissue>
    </source>
</reference>
<dbReference type="Gene3D" id="3.30.70.270">
    <property type="match status" value="1"/>
</dbReference>
<dbReference type="EMBL" id="JACGWM010001574">
    <property type="protein sequence ID" value="KAL0291478.1"/>
    <property type="molecule type" value="Genomic_DNA"/>
</dbReference>
<name>A0AAW2JBB7_9LAMI</name>
<organism evidence="3">
    <name type="scientific">Sesamum calycinum</name>
    <dbReference type="NCBI Taxonomy" id="2727403"/>
    <lineage>
        <taxon>Eukaryota</taxon>
        <taxon>Viridiplantae</taxon>
        <taxon>Streptophyta</taxon>
        <taxon>Embryophyta</taxon>
        <taxon>Tracheophyta</taxon>
        <taxon>Spermatophyta</taxon>
        <taxon>Magnoliopsida</taxon>
        <taxon>eudicotyledons</taxon>
        <taxon>Gunneridae</taxon>
        <taxon>Pentapetalae</taxon>
        <taxon>asterids</taxon>
        <taxon>lamiids</taxon>
        <taxon>Lamiales</taxon>
        <taxon>Pedaliaceae</taxon>
        <taxon>Sesamum</taxon>
    </lineage>
</organism>
<feature type="region of interest" description="Disordered" evidence="1">
    <location>
        <begin position="29"/>
        <end position="49"/>
    </location>
</feature>
<dbReference type="InterPro" id="IPR000477">
    <property type="entry name" value="RT_dom"/>
</dbReference>
<feature type="domain" description="Reverse transcriptase" evidence="2">
    <location>
        <begin position="542"/>
        <end position="610"/>
    </location>
</feature>
<dbReference type="Pfam" id="PF00078">
    <property type="entry name" value="RVT_1"/>
    <property type="match status" value="1"/>
</dbReference>
<evidence type="ECO:0000259" key="2">
    <source>
        <dbReference type="Pfam" id="PF00078"/>
    </source>
</evidence>